<dbReference type="PANTHER" id="PTHR12001:SF85">
    <property type="entry name" value="SHORT CHAIN ISOPRENYL DIPHOSPHATE SYNTHASE"/>
    <property type="match status" value="1"/>
</dbReference>
<dbReference type="KEGG" id="nfn:NFRAN_0401"/>
<evidence type="ECO:0000256" key="3">
    <source>
        <dbReference type="ARBA" id="ARBA00022679"/>
    </source>
</evidence>
<keyword evidence="5" id="KW-0460">Magnesium</keyword>
<dbReference type="InterPro" id="IPR008949">
    <property type="entry name" value="Isoprenoid_synthase_dom_sf"/>
</dbReference>
<dbReference type="GO" id="GO:0008299">
    <property type="term" value="P:isoprenoid biosynthetic process"/>
    <property type="evidence" value="ECO:0007669"/>
    <property type="project" value="InterPro"/>
</dbReference>
<comment type="similarity">
    <text evidence="2 6">Belongs to the FPP/GGPP synthase family.</text>
</comment>
<evidence type="ECO:0000256" key="1">
    <source>
        <dbReference type="ARBA" id="ARBA00001946"/>
    </source>
</evidence>
<organism evidence="7 8">
    <name type="scientific">Candidatus Nitrosocosmicus franklandianus</name>
    <dbReference type="NCBI Taxonomy" id="1798806"/>
    <lineage>
        <taxon>Archaea</taxon>
        <taxon>Nitrososphaerota</taxon>
        <taxon>Nitrososphaeria</taxon>
        <taxon>Nitrososphaerales</taxon>
        <taxon>Nitrososphaeraceae</taxon>
        <taxon>Candidatus Nitrosocosmicus</taxon>
    </lineage>
</organism>
<dbReference type="Gene3D" id="1.10.600.10">
    <property type="entry name" value="Farnesyl Diphosphate Synthase"/>
    <property type="match status" value="1"/>
</dbReference>
<evidence type="ECO:0000313" key="7">
    <source>
        <dbReference type="EMBL" id="VFJ12722.1"/>
    </source>
</evidence>
<evidence type="ECO:0000256" key="5">
    <source>
        <dbReference type="ARBA" id="ARBA00022842"/>
    </source>
</evidence>
<sequence>MLNERDYQLTPFIERFNEYIEKINDSLSKEIECYSWSEFYLPLKYACQGGKRIRPLILNLAAETILDKSISSMNSKVADNIFSVSSAIELLHTESVIHDDIIDSDNIRRGQPAFHIKYGHNASILTADFILGIILNISAKTNNSHVTRELSKASIKMSEGEMLELRLVKNHKISQKQYINVIENKTASLFEAAAKIGAILANGNEDQINALANFGRLLGIAYQIHDDIIDYNNEERLFNILVKQSEQNNIFIDIMENTYLNYSELARKELERIEGNNRSKRILQDLTNLSSFS</sequence>
<dbReference type="PROSITE" id="PS00444">
    <property type="entry name" value="POLYPRENYL_SYNTHASE_2"/>
    <property type="match status" value="1"/>
</dbReference>
<dbReference type="InterPro" id="IPR033749">
    <property type="entry name" value="Polyprenyl_synt_CS"/>
</dbReference>
<dbReference type="GO" id="GO:0046872">
    <property type="term" value="F:metal ion binding"/>
    <property type="evidence" value="ECO:0007669"/>
    <property type="project" value="UniProtKB-KW"/>
</dbReference>
<dbReference type="InterPro" id="IPR000092">
    <property type="entry name" value="Polyprenyl_synt"/>
</dbReference>
<evidence type="ECO:0000313" key="8">
    <source>
        <dbReference type="Proteomes" id="UP000294299"/>
    </source>
</evidence>
<comment type="cofactor">
    <cofactor evidence="1">
        <name>Mg(2+)</name>
        <dbReference type="ChEBI" id="CHEBI:18420"/>
    </cofactor>
</comment>
<dbReference type="Proteomes" id="UP000294299">
    <property type="component" value="Chromosome NFRAN"/>
</dbReference>
<dbReference type="AlphaFoldDB" id="A0A484I9Q2"/>
<evidence type="ECO:0000256" key="2">
    <source>
        <dbReference type="ARBA" id="ARBA00006706"/>
    </source>
</evidence>
<protein>
    <submittedName>
        <fullName evidence="7">Octaprenyl-diphosphate synthase</fullName>
        <ecNumber evidence="7">2.5.1.90</ecNumber>
    </submittedName>
</protein>
<reference evidence="7 8" key="1">
    <citation type="submission" date="2019-02" db="EMBL/GenBank/DDBJ databases">
        <authorList>
            <person name="Lehtovirta-Morley E L."/>
        </authorList>
    </citation>
    <scope>NUCLEOTIDE SEQUENCE [LARGE SCALE GENOMIC DNA]</scope>
    <source>
        <strain evidence="7">NFRAN1</strain>
    </source>
</reference>
<evidence type="ECO:0000256" key="4">
    <source>
        <dbReference type="ARBA" id="ARBA00022723"/>
    </source>
</evidence>
<gene>
    <name evidence="7" type="primary">ispB</name>
    <name evidence="7" type="ORF">NFRAN_0401</name>
</gene>
<dbReference type="EMBL" id="LR216287">
    <property type="protein sequence ID" value="VFJ12722.1"/>
    <property type="molecule type" value="Genomic_DNA"/>
</dbReference>
<dbReference type="SUPFAM" id="SSF48576">
    <property type="entry name" value="Terpenoid synthases"/>
    <property type="match status" value="1"/>
</dbReference>
<dbReference type="SFLD" id="SFLDS00005">
    <property type="entry name" value="Isoprenoid_Synthase_Type_I"/>
    <property type="match status" value="1"/>
</dbReference>
<proteinExistence type="inferred from homology"/>
<dbReference type="GO" id="GO:0106350">
    <property type="term" value="F:all-trans-octaprenyl-diphosphate synthase activity"/>
    <property type="evidence" value="ECO:0007669"/>
    <property type="project" value="UniProtKB-EC"/>
</dbReference>
<keyword evidence="4" id="KW-0479">Metal-binding</keyword>
<name>A0A484I9Q2_9ARCH</name>
<dbReference type="PROSITE" id="PS00723">
    <property type="entry name" value="POLYPRENYL_SYNTHASE_1"/>
    <property type="match status" value="1"/>
</dbReference>
<dbReference type="Pfam" id="PF00348">
    <property type="entry name" value="polyprenyl_synt"/>
    <property type="match status" value="1"/>
</dbReference>
<dbReference type="EC" id="2.5.1.90" evidence="7"/>
<keyword evidence="8" id="KW-1185">Reference proteome</keyword>
<dbReference type="CDD" id="cd00685">
    <property type="entry name" value="Trans_IPPS_HT"/>
    <property type="match status" value="1"/>
</dbReference>
<keyword evidence="3 6" id="KW-0808">Transferase</keyword>
<accession>A0A484I9Q2</accession>
<evidence type="ECO:0000256" key="6">
    <source>
        <dbReference type="RuleBase" id="RU004466"/>
    </source>
</evidence>
<dbReference type="PANTHER" id="PTHR12001">
    <property type="entry name" value="GERANYLGERANYL PYROPHOSPHATE SYNTHASE"/>
    <property type="match status" value="1"/>
</dbReference>